<dbReference type="SUPFAM" id="SSF55874">
    <property type="entry name" value="ATPase domain of HSP90 chaperone/DNA topoisomerase II/histidine kinase"/>
    <property type="match status" value="1"/>
</dbReference>
<evidence type="ECO:0000256" key="2">
    <source>
        <dbReference type="ARBA" id="ARBA00012438"/>
    </source>
</evidence>
<evidence type="ECO:0000313" key="11">
    <source>
        <dbReference type="EMBL" id="WGV28369.1"/>
    </source>
</evidence>
<keyword evidence="3 8" id="KW-0597">Phosphoprotein</keyword>
<keyword evidence="6" id="KW-0902">Two-component regulatory system</keyword>
<dbReference type="FunFam" id="3.30.565.10:FF:000006">
    <property type="entry name" value="Sensor histidine kinase WalK"/>
    <property type="match status" value="1"/>
</dbReference>
<dbReference type="Gene3D" id="3.40.50.2300">
    <property type="match status" value="1"/>
</dbReference>
<dbReference type="RefSeq" id="WP_281485595.1">
    <property type="nucleotide sequence ID" value="NZ_CP124543.1"/>
</dbReference>
<dbReference type="CDD" id="cd00082">
    <property type="entry name" value="HisKA"/>
    <property type="match status" value="1"/>
</dbReference>
<dbReference type="Proteomes" id="UP001223520">
    <property type="component" value="Chromosome"/>
</dbReference>
<dbReference type="SUPFAM" id="SSF47384">
    <property type="entry name" value="Homodimeric domain of signal transducing histidine kinase"/>
    <property type="match status" value="1"/>
</dbReference>
<dbReference type="SMART" id="SM00388">
    <property type="entry name" value="HisKA"/>
    <property type="match status" value="1"/>
</dbReference>
<evidence type="ECO:0000256" key="1">
    <source>
        <dbReference type="ARBA" id="ARBA00000085"/>
    </source>
</evidence>
<dbReference type="InterPro" id="IPR003661">
    <property type="entry name" value="HisK_dim/P_dom"/>
</dbReference>
<evidence type="ECO:0000256" key="4">
    <source>
        <dbReference type="ARBA" id="ARBA00022679"/>
    </source>
</evidence>
<dbReference type="AlphaFoldDB" id="A0AAJ6NX57"/>
<dbReference type="InterPro" id="IPR036097">
    <property type="entry name" value="HisK_dim/P_sf"/>
</dbReference>
<dbReference type="KEGG" id="hbq:QI031_13245"/>
<name>A0AAJ6NX57_9CYAN</name>
<dbReference type="SMART" id="SM00387">
    <property type="entry name" value="HATPase_c"/>
    <property type="match status" value="1"/>
</dbReference>
<organism evidence="11 12">
    <name type="scientific">Halotia branconii CENA392</name>
    <dbReference type="NCBI Taxonomy" id="1539056"/>
    <lineage>
        <taxon>Bacteria</taxon>
        <taxon>Bacillati</taxon>
        <taxon>Cyanobacteriota</taxon>
        <taxon>Cyanophyceae</taxon>
        <taxon>Nostocales</taxon>
        <taxon>Nodulariaceae</taxon>
        <taxon>Halotia</taxon>
    </lineage>
</organism>
<comment type="catalytic activity">
    <reaction evidence="1">
        <text>ATP + protein L-histidine = ADP + protein N-phospho-L-histidine.</text>
        <dbReference type="EC" id="2.7.13.3"/>
    </reaction>
</comment>
<reference evidence="11 12" key="1">
    <citation type="journal article" date="2023" name="Limnol Oceanogr Lett">
        <title>Environmental adaptations by the intertidal Antarctic cyanobacterium Halotia branconii CENA392 as revealed using long-read genome sequencing.</title>
        <authorList>
            <person name="Dextro R.B."/>
            <person name="Delbaje E."/>
            <person name="Freitas P.N.N."/>
            <person name="Geraldes V."/>
            <person name="Pinto E."/>
            <person name="Long P.F."/>
            <person name="Fiore M.F."/>
        </authorList>
    </citation>
    <scope>NUCLEOTIDE SEQUENCE [LARGE SCALE GENOMIC DNA]</scope>
    <source>
        <strain evidence="11 12">CENA392</strain>
    </source>
</reference>
<feature type="domain" description="Response regulatory" evidence="10">
    <location>
        <begin position="4"/>
        <end position="120"/>
    </location>
</feature>
<dbReference type="PRINTS" id="PR00344">
    <property type="entry name" value="BCTRLSENSOR"/>
</dbReference>
<dbReference type="PANTHER" id="PTHR43711:SF26">
    <property type="entry name" value="SENSOR HISTIDINE KINASE RCSC"/>
    <property type="match status" value="1"/>
</dbReference>
<dbReference type="InterPro" id="IPR003594">
    <property type="entry name" value="HATPase_dom"/>
</dbReference>
<evidence type="ECO:0000259" key="9">
    <source>
        <dbReference type="PROSITE" id="PS50109"/>
    </source>
</evidence>
<dbReference type="InterPro" id="IPR004358">
    <property type="entry name" value="Sig_transdc_His_kin-like_C"/>
</dbReference>
<gene>
    <name evidence="11" type="ORF">QI031_13245</name>
</gene>
<dbReference type="Gene3D" id="1.10.287.130">
    <property type="match status" value="1"/>
</dbReference>
<dbReference type="PROSITE" id="PS50110">
    <property type="entry name" value="RESPONSE_REGULATORY"/>
    <property type="match status" value="1"/>
</dbReference>
<dbReference type="EC" id="2.7.13.3" evidence="2"/>
<sequence>MMAQILILLKQSENRRLLVEYLKQYYEISVGNLTAQSKPASLLLNEPFDLCILDGVALTYLWEKIQARKQQEQPVFLPVLLITSHPDVKLITRNLWESIDELITKPIEKTELRVRVEMLLRSRRFSLQLDASLIRERKLNDLKSRFIAIASHEFRNPLNTILGFTRLLETKRNLSPTQQADFLQRIQKAARRMNVLLDDVLITIKSEANSLTLNPVAIALKLFCHNLIEEIKLSLDEPRTIDFVHEGEDNEVYFDQTLLQQILTNLLSNALKYSSSDSIVYFKVKIRPEAVVFQVQDQGIGISPQDQQKLFDAFYRATNVGNVPGTGLGLVIVKQAVDQYGGTISLTSEINVGTTFTVTLPLA</sequence>
<feature type="modified residue" description="4-aspartylphosphate" evidence="8">
    <location>
        <position position="54"/>
    </location>
</feature>
<dbReference type="InterPro" id="IPR036890">
    <property type="entry name" value="HATPase_C_sf"/>
</dbReference>
<accession>A0AAJ6NX57</accession>
<evidence type="ECO:0000259" key="10">
    <source>
        <dbReference type="PROSITE" id="PS50110"/>
    </source>
</evidence>
<keyword evidence="5 11" id="KW-0418">Kinase</keyword>
<comment type="function">
    <text evidence="7">Photoreceptor which exists in two forms that are reversibly interconvertible by light: the R form that absorbs maximally in the red region of the spectrum and the FR form that absorbs maximally in the far-red region.</text>
</comment>
<dbReference type="InterPro" id="IPR005467">
    <property type="entry name" value="His_kinase_dom"/>
</dbReference>
<keyword evidence="4" id="KW-0808">Transferase</keyword>
<dbReference type="Gene3D" id="3.30.565.10">
    <property type="entry name" value="Histidine kinase-like ATPase, C-terminal domain"/>
    <property type="match status" value="1"/>
</dbReference>
<evidence type="ECO:0000256" key="5">
    <source>
        <dbReference type="ARBA" id="ARBA00022777"/>
    </source>
</evidence>
<dbReference type="GO" id="GO:0000155">
    <property type="term" value="F:phosphorelay sensor kinase activity"/>
    <property type="evidence" value="ECO:0007669"/>
    <property type="project" value="InterPro"/>
</dbReference>
<evidence type="ECO:0000256" key="7">
    <source>
        <dbReference type="ARBA" id="ARBA00055745"/>
    </source>
</evidence>
<evidence type="ECO:0000256" key="6">
    <source>
        <dbReference type="ARBA" id="ARBA00023012"/>
    </source>
</evidence>
<dbReference type="PANTHER" id="PTHR43711">
    <property type="entry name" value="TWO-COMPONENT HISTIDINE KINASE"/>
    <property type="match status" value="1"/>
</dbReference>
<dbReference type="SUPFAM" id="SSF52172">
    <property type="entry name" value="CheY-like"/>
    <property type="match status" value="1"/>
</dbReference>
<protein>
    <recommendedName>
        <fullName evidence="2">histidine kinase</fullName>
        <ecNumber evidence="2">2.7.13.3</ecNumber>
    </recommendedName>
</protein>
<dbReference type="InterPro" id="IPR001789">
    <property type="entry name" value="Sig_transdc_resp-reg_receiver"/>
</dbReference>
<dbReference type="Pfam" id="PF02518">
    <property type="entry name" value="HATPase_c"/>
    <property type="match status" value="1"/>
</dbReference>
<dbReference type="CDD" id="cd00075">
    <property type="entry name" value="HATPase"/>
    <property type="match status" value="1"/>
</dbReference>
<dbReference type="PROSITE" id="PS50109">
    <property type="entry name" value="HIS_KIN"/>
    <property type="match status" value="1"/>
</dbReference>
<dbReference type="EMBL" id="CP124543">
    <property type="protein sequence ID" value="WGV28369.1"/>
    <property type="molecule type" value="Genomic_DNA"/>
</dbReference>
<evidence type="ECO:0000313" key="12">
    <source>
        <dbReference type="Proteomes" id="UP001223520"/>
    </source>
</evidence>
<proteinExistence type="predicted"/>
<evidence type="ECO:0000256" key="3">
    <source>
        <dbReference type="ARBA" id="ARBA00022553"/>
    </source>
</evidence>
<dbReference type="InterPro" id="IPR011006">
    <property type="entry name" value="CheY-like_superfamily"/>
</dbReference>
<evidence type="ECO:0000256" key="8">
    <source>
        <dbReference type="PROSITE-ProRule" id="PRU00169"/>
    </source>
</evidence>
<keyword evidence="12" id="KW-1185">Reference proteome</keyword>
<dbReference type="InterPro" id="IPR050736">
    <property type="entry name" value="Sensor_HK_Regulatory"/>
</dbReference>
<feature type="domain" description="Histidine kinase" evidence="9">
    <location>
        <begin position="149"/>
        <end position="363"/>
    </location>
</feature>
<dbReference type="Pfam" id="PF00512">
    <property type="entry name" value="HisKA"/>
    <property type="match status" value="1"/>
</dbReference>